<evidence type="ECO:0000259" key="1">
    <source>
        <dbReference type="Pfam" id="PF06985"/>
    </source>
</evidence>
<dbReference type="InterPro" id="IPR010730">
    <property type="entry name" value="HET"/>
</dbReference>
<dbReference type="Proteomes" id="UP001444661">
    <property type="component" value="Unassembled WGS sequence"/>
</dbReference>
<name>A0ABR1SWN7_9PEZI</name>
<reference evidence="2 3" key="1">
    <citation type="submission" date="2023-01" db="EMBL/GenBank/DDBJ databases">
        <title>Analysis of 21 Apiospora genomes using comparative genomics revels a genus with tremendous synthesis potential of carbohydrate active enzymes and secondary metabolites.</title>
        <authorList>
            <person name="Sorensen T."/>
        </authorList>
    </citation>
    <scope>NUCLEOTIDE SEQUENCE [LARGE SCALE GENOMIC DNA]</scope>
    <source>
        <strain evidence="2 3">CBS 33761</strain>
    </source>
</reference>
<dbReference type="Pfam" id="PF06985">
    <property type="entry name" value="HET"/>
    <property type="match status" value="1"/>
</dbReference>
<accession>A0ABR1SWN7</accession>
<dbReference type="PANTHER" id="PTHR33112:SF16">
    <property type="entry name" value="HETEROKARYON INCOMPATIBILITY DOMAIN-CONTAINING PROTEIN"/>
    <property type="match status" value="1"/>
</dbReference>
<gene>
    <name evidence="2" type="ORF">PG993_007028</name>
</gene>
<sequence>MILTSESESVKVRLDLNRDTTGKICMATCWIRIDVGAGWLRTFSTYISLWADEGTNAARCGLFTTAPPLGSDSAAQAARLYSTWLETCRSEHETCKRTVCGDQVDEKDGPELPTRVLDLGHPTAQNLVLLESKGLRGEYCALSYCWGPPNTQTFLTTKETLQDRLRDIRLDDLPRTFQDAVQVTRGLGMRYHWIDGLCIIQGDKQDWATEAERMGAVYENASLVIAASGSATTQQGCFVTGTRDLCSINLPYYTQNGHSEGYVHACAHIPGENWFPGDGPLQNRGWALQEAYFARRAIHFMPGGPSWRCRKLDLTERNSCRKLGFKDAWEYVVEDYSKRRLTYKSDRIMAIQRYATEFQRKTGDIYNLGVFLSRLPGQLLWINGEPSDGEDLAGDLLELPSWTWASKGGPKRFLADRISKCVSPMAPVIAHDKFRIDDSGALFAEGCTILCHTSGAPARQDALDTQVDPIKNMFDLVWSCAYPTSFYLMEQSDCLHPRLRGVAYFDEDYQGTVYSFPLMTAVGRNYS</sequence>
<evidence type="ECO:0000313" key="3">
    <source>
        <dbReference type="Proteomes" id="UP001444661"/>
    </source>
</evidence>
<comment type="caution">
    <text evidence="2">The sequence shown here is derived from an EMBL/GenBank/DDBJ whole genome shotgun (WGS) entry which is preliminary data.</text>
</comment>
<keyword evidence="3" id="KW-1185">Reference proteome</keyword>
<evidence type="ECO:0000313" key="2">
    <source>
        <dbReference type="EMBL" id="KAK8038617.1"/>
    </source>
</evidence>
<feature type="non-terminal residue" evidence="2">
    <location>
        <position position="527"/>
    </location>
</feature>
<dbReference type="EMBL" id="JAQQWK010000006">
    <property type="protein sequence ID" value="KAK8038617.1"/>
    <property type="molecule type" value="Genomic_DNA"/>
</dbReference>
<organism evidence="2 3">
    <name type="scientific">Apiospora rasikravindrae</name>
    <dbReference type="NCBI Taxonomy" id="990691"/>
    <lineage>
        <taxon>Eukaryota</taxon>
        <taxon>Fungi</taxon>
        <taxon>Dikarya</taxon>
        <taxon>Ascomycota</taxon>
        <taxon>Pezizomycotina</taxon>
        <taxon>Sordariomycetes</taxon>
        <taxon>Xylariomycetidae</taxon>
        <taxon>Amphisphaeriales</taxon>
        <taxon>Apiosporaceae</taxon>
        <taxon>Apiospora</taxon>
    </lineage>
</organism>
<protein>
    <recommendedName>
        <fullName evidence="1">Heterokaryon incompatibility domain-containing protein</fullName>
    </recommendedName>
</protein>
<feature type="domain" description="Heterokaryon incompatibility" evidence="1">
    <location>
        <begin position="139"/>
        <end position="290"/>
    </location>
</feature>
<dbReference type="PANTHER" id="PTHR33112">
    <property type="entry name" value="DOMAIN PROTEIN, PUTATIVE-RELATED"/>
    <property type="match status" value="1"/>
</dbReference>
<proteinExistence type="predicted"/>